<evidence type="ECO:0000313" key="11">
    <source>
        <dbReference type="Proteomes" id="UP000295221"/>
    </source>
</evidence>
<accession>A0A4V2RWZ2</accession>
<evidence type="ECO:0000256" key="6">
    <source>
        <dbReference type="ARBA" id="ARBA00023002"/>
    </source>
</evidence>
<dbReference type="PRINTS" id="PR00070">
    <property type="entry name" value="DHFR"/>
</dbReference>
<comment type="caution">
    <text evidence="10">The sequence shown here is derived from an EMBL/GenBank/DDBJ whole genome shotgun (WGS) entry which is preliminary data.</text>
</comment>
<dbReference type="PROSITE" id="PS51330">
    <property type="entry name" value="DHFR_2"/>
    <property type="match status" value="1"/>
</dbReference>
<keyword evidence="6 8" id="KW-0560">Oxidoreductase</keyword>
<evidence type="ECO:0000259" key="9">
    <source>
        <dbReference type="PROSITE" id="PS51330"/>
    </source>
</evidence>
<dbReference type="GO" id="GO:0046654">
    <property type="term" value="P:tetrahydrofolate biosynthetic process"/>
    <property type="evidence" value="ECO:0007669"/>
    <property type="project" value="UniProtKB-UniPathway"/>
</dbReference>
<evidence type="ECO:0000256" key="4">
    <source>
        <dbReference type="ARBA" id="ARBA00022563"/>
    </source>
</evidence>
<dbReference type="Pfam" id="PF00186">
    <property type="entry name" value="DHFR_1"/>
    <property type="match status" value="1"/>
</dbReference>
<reference evidence="10 11" key="1">
    <citation type="submission" date="2019-03" db="EMBL/GenBank/DDBJ databases">
        <title>Genomic Encyclopedia of Type Strains, Phase IV (KMG-IV): sequencing the most valuable type-strain genomes for metagenomic binning, comparative biology and taxonomic classification.</title>
        <authorList>
            <person name="Goeker M."/>
        </authorList>
    </citation>
    <scope>NUCLEOTIDE SEQUENCE [LARGE SCALE GENOMIC DNA]</scope>
    <source>
        <strain evidence="10 11">DSM 24179</strain>
    </source>
</reference>
<keyword evidence="4 8" id="KW-0554">One-carbon metabolism</keyword>
<evidence type="ECO:0000256" key="7">
    <source>
        <dbReference type="ARBA" id="ARBA00025067"/>
    </source>
</evidence>
<dbReference type="OrthoDB" id="9804315at2"/>
<dbReference type="RefSeq" id="WP_132431573.1">
    <property type="nucleotide sequence ID" value="NZ_SLWK01000001.1"/>
</dbReference>
<evidence type="ECO:0000256" key="8">
    <source>
        <dbReference type="PIRNR" id="PIRNR000194"/>
    </source>
</evidence>
<comment type="catalytic activity">
    <reaction evidence="8">
        <text>(6S)-5,6,7,8-tetrahydrofolate + NADP(+) = 7,8-dihydrofolate + NADPH + H(+)</text>
        <dbReference type="Rhea" id="RHEA:15009"/>
        <dbReference type="ChEBI" id="CHEBI:15378"/>
        <dbReference type="ChEBI" id="CHEBI:57451"/>
        <dbReference type="ChEBI" id="CHEBI:57453"/>
        <dbReference type="ChEBI" id="CHEBI:57783"/>
        <dbReference type="ChEBI" id="CHEBI:58349"/>
        <dbReference type="EC" id="1.5.1.3"/>
    </reaction>
</comment>
<dbReference type="PANTHER" id="PTHR48069">
    <property type="entry name" value="DIHYDROFOLATE REDUCTASE"/>
    <property type="match status" value="1"/>
</dbReference>
<evidence type="ECO:0000313" key="10">
    <source>
        <dbReference type="EMBL" id="TCO10791.1"/>
    </source>
</evidence>
<dbReference type="Gene3D" id="3.40.430.10">
    <property type="entry name" value="Dihydrofolate Reductase, subunit A"/>
    <property type="match status" value="1"/>
</dbReference>
<dbReference type="GO" id="GO:0050661">
    <property type="term" value="F:NADP binding"/>
    <property type="evidence" value="ECO:0007669"/>
    <property type="project" value="InterPro"/>
</dbReference>
<dbReference type="GO" id="GO:0046452">
    <property type="term" value="P:dihydrofolate metabolic process"/>
    <property type="evidence" value="ECO:0007669"/>
    <property type="project" value="TreeGrafter"/>
</dbReference>
<dbReference type="InterPro" id="IPR001796">
    <property type="entry name" value="DHFR_dom"/>
</dbReference>
<dbReference type="GO" id="GO:0006730">
    <property type="term" value="P:one-carbon metabolic process"/>
    <property type="evidence" value="ECO:0007669"/>
    <property type="project" value="UniProtKB-KW"/>
</dbReference>
<feature type="domain" description="DHFR" evidence="9">
    <location>
        <begin position="2"/>
        <end position="162"/>
    </location>
</feature>
<dbReference type="UniPathway" id="UPA00077">
    <property type="reaction ID" value="UER00158"/>
</dbReference>
<dbReference type="PANTHER" id="PTHR48069:SF3">
    <property type="entry name" value="DIHYDROFOLATE REDUCTASE"/>
    <property type="match status" value="1"/>
</dbReference>
<evidence type="ECO:0000256" key="1">
    <source>
        <dbReference type="ARBA" id="ARBA00004903"/>
    </source>
</evidence>
<evidence type="ECO:0000256" key="5">
    <source>
        <dbReference type="ARBA" id="ARBA00022857"/>
    </source>
</evidence>
<proteinExistence type="inferred from homology"/>
<dbReference type="EMBL" id="SLWK01000001">
    <property type="protein sequence ID" value="TCO10791.1"/>
    <property type="molecule type" value="Genomic_DNA"/>
</dbReference>
<dbReference type="Proteomes" id="UP000295221">
    <property type="component" value="Unassembled WGS sequence"/>
</dbReference>
<dbReference type="CDD" id="cd00209">
    <property type="entry name" value="DHFR"/>
    <property type="match status" value="1"/>
</dbReference>
<dbReference type="EC" id="1.5.1.3" evidence="3 8"/>
<name>A0A4V2RWZ2_9BACT</name>
<dbReference type="GO" id="GO:0046655">
    <property type="term" value="P:folic acid metabolic process"/>
    <property type="evidence" value="ECO:0007669"/>
    <property type="project" value="TreeGrafter"/>
</dbReference>
<protein>
    <recommendedName>
        <fullName evidence="3 8">Dihydrofolate reductase</fullName>
        <ecNumber evidence="3 8">1.5.1.3</ecNumber>
    </recommendedName>
</protein>
<sequence length="163" mass="18769">MHISIIVVIDKKGGIGFNGDQLAYISGDLKRFKQLTTGHPIVMGRKTYESLPNGALPNRRNIVLTRNPQLTCNGCEMARTIEDVLDKCRKEQELFVIGGGEVYDIFMPVATRIYFTHIHHKFDDVDTWFPEIKRDDWNSVMMEGPFTDPKTNLQFSYETVERK</sequence>
<dbReference type="InterPro" id="IPR012259">
    <property type="entry name" value="DHFR"/>
</dbReference>
<keyword evidence="11" id="KW-1185">Reference proteome</keyword>
<evidence type="ECO:0000256" key="3">
    <source>
        <dbReference type="ARBA" id="ARBA00012856"/>
    </source>
</evidence>
<gene>
    <name evidence="10" type="ORF">EV194_101423</name>
</gene>
<evidence type="ECO:0000256" key="2">
    <source>
        <dbReference type="ARBA" id="ARBA00009539"/>
    </source>
</evidence>
<dbReference type="GO" id="GO:0005829">
    <property type="term" value="C:cytosol"/>
    <property type="evidence" value="ECO:0007669"/>
    <property type="project" value="TreeGrafter"/>
</dbReference>
<organism evidence="10 11">
    <name type="scientific">Natronoflexus pectinivorans</name>
    <dbReference type="NCBI Taxonomy" id="682526"/>
    <lineage>
        <taxon>Bacteria</taxon>
        <taxon>Pseudomonadati</taxon>
        <taxon>Bacteroidota</taxon>
        <taxon>Bacteroidia</taxon>
        <taxon>Marinilabiliales</taxon>
        <taxon>Marinilabiliaceae</taxon>
        <taxon>Natronoflexus</taxon>
    </lineage>
</organism>
<keyword evidence="5 8" id="KW-0521">NADP</keyword>
<comment type="function">
    <text evidence="7 8">Key enzyme in folate metabolism. Catalyzes an essential reaction for de novo glycine and purine synthesis, and for DNA precursor synthesis.</text>
</comment>
<comment type="pathway">
    <text evidence="1 8">Cofactor biosynthesis; tetrahydrofolate biosynthesis; 5,6,7,8-tetrahydrofolate from 7,8-dihydrofolate: step 1/1.</text>
</comment>
<dbReference type="SUPFAM" id="SSF53597">
    <property type="entry name" value="Dihydrofolate reductase-like"/>
    <property type="match status" value="1"/>
</dbReference>
<comment type="similarity">
    <text evidence="2 8">Belongs to the dihydrofolate reductase family.</text>
</comment>
<dbReference type="GO" id="GO:0004146">
    <property type="term" value="F:dihydrofolate reductase activity"/>
    <property type="evidence" value="ECO:0007669"/>
    <property type="project" value="UniProtKB-EC"/>
</dbReference>
<dbReference type="InterPro" id="IPR024072">
    <property type="entry name" value="DHFR-like_dom_sf"/>
</dbReference>
<dbReference type="AlphaFoldDB" id="A0A4V2RWZ2"/>
<dbReference type="PIRSF" id="PIRSF000194">
    <property type="entry name" value="DHFR"/>
    <property type="match status" value="1"/>
</dbReference>